<reference evidence="1" key="3">
    <citation type="submission" date="2025-09" db="UniProtKB">
        <authorList>
            <consortium name="Ensembl"/>
        </authorList>
    </citation>
    <scope>IDENTIFICATION</scope>
</reference>
<evidence type="ECO:0000313" key="2">
    <source>
        <dbReference type="Proteomes" id="UP000314982"/>
    </source>
</evidence>
<reference evidence="2" key="1">
    <citation type="submission" date="2018-06" db="EMBL/GenBank/DDBJ databases">
        <title>Genome assembly of Danube salmon.</title>
        <authorList>
            <person name="Macqueen D.J."/>
            <person name="Gundappa M.K."/>
        </authorList>
    </citation>
    <scope>NUCLEOTIDE SEQUENCE [LARGE SCALE GENOMIC DNA]</scope>
</reference>
<accession>A0A4W5LGF2</accession>
<dbReference type="Proteomes" id="UP000314982">
    <property type="component" value="Unassembled WGS sequence"/>
</dbReference>
<keyword evidence="2" id="KW-1185">Reference proteome</keyword>
<protein>
    <submittedName>
        <fullName evidence="1">Uncharacterized protein</fullName>
    </submittedName>
</protein>
<evidence type="ECO:0000313" key="1">
    <source>
        <dbReference type="Ensembl" id="ENSHHUP00000024988.1"/>
    </source>
</evidence>
<organism evidence="1 2">
    <name type="scientific">Hucho hucho</name>
    <name type="common">huchen</name>
    <dbReference type="NCBI Taxonomy" id="62062"/>
    <lineage>
        <taxon>Eukaryota</taxon>
        <taxon>Metazoa</taxon>
        <taxon>Chordata</taxon>
        <taxon>Craniata</taxon>
        <taxon>Vertebrata</taxon>
        <taxon>Euteleostomi</taxon>
        <taxon>Actinopterygii</taxon>
        <taxon>Neopterygii</taxon>
        <taxon>Teleostei</taxon>
        <taxon>Protacanthopterygii</taxon>
        <taxon>Salmoniformes</taxon>
        <taxon>Salmonidae</taxon>
        <taxon>Salmoninae</taxon>
        <taxon>Hucho</taxon>
    </lineage>
</organism>
<reference evidence="1" key="2">
    <citation type="submission" date="2025-08" db="UniProtKB">
        <authorList>
            <consortium name="Ensembl"/>
        </authorList>
    </citation>
    <scope>IDENTIFICATION</scope>
</reference>
<proteinExistence type="predicted"/>
<sequence>HSACCQRQLTLITCAYLYSLSWSCVCQFVFLFPCACVSLQAELCVLLWFCSPLDSSFALAPVEVSMLGTFRIASLGNPLHSLTLLRIGSPLQSRRC</sequence>
<name>A0A4W5LGF2_9TELE</name>
<dbReference type="AlphaFoldDB" id="A0A4W5LGF2"/>
<dbReference type="Ensembl" id="ENSHHUT00000025948.1">
    <property type="protein sequence ID" value="ENSHHUP00000024988.1"/>
    <property type="gene ID" value="ENSHHUG00000015744.1"/>
</dbReference>